<organism evidence="1 2">
    <name type="scientific">Parelaphostrongylus tenuis</name>
    <name type="common">Meningeal worm</name>
    <dbReference type="NCBI Taxonomy" id="148309"/>
    <lineage>
        <taxon>Eukaryota</taxon>
        <taxon>Metazoa</taxon>
        <taxon>Ecdysozoa</taxon>
        <taxon>Nematoda</taxon>
        <taxon>Chromadorea</taxon>
        <taxon>Rhabditida</taxon>
        <taxon>Rhabditina</taxon>
        <taxon>Rhabditomorpha</taxon>
        <taxon>Strongyloidea</taxon>
        <taxon>Metastrongylidae</taxon>
        <taxon>Parelaphostrongylus</taxon>
    </lineage>
</organism>
<sequence>MPNRGADFIEAEASRRILEGTLPVEGVVLNLIQNWSYMQVLHMHEEKLNEKARSTLDVSSIFVYLVSNCLAEM</sequence>
<gene>
    <name evidence="1" type="ORF">KIN20_001461</name>
</gene>
<comment type="caution">
    <text evidence="1">The sequence shown here is derived from an EMBL/GenBank/DDBJ whole genome shotgun (WGS) entry which is preliminary data.</text>
</comment>
<keyword evidence="2" id="KW-1185">Reference proteome</keyword>
<evidence type="ECO:0000313" key="1">
    <source>
        <dbReference type="EMBL" id="KAJ1346605.1"/>
    </source>
</evidence>
<evidence type="ECO:0000313" key="2">
    <source>
        <dbReference type="Proteomes" id="UP001196413"/>
    </source>
</evidence>
<proteinExistence type="predicted"/>
<dbReference type="Proteomes" id="UP001196413">
    <property type="component" value="Unassembled WGS sequence"/>
</dbReference>
<accession>A0AAD5LU37</accession>
<dbReference type="EMBL" id="JAHQIW010000198">
    <property type="protein sequence ID" value="KAJ1346605.1"/>
    <property type="molecule type" value="Genomic_DNA"/>
</dbReference>
<name>A0AAD5LU37_PARTN</name>
<reference evidence="1" key="1">
    <citation type="submission" date="2021-06" db="EMBL/GenBank/DDBJ databases">
        <title>Parelaphostrongylus tenuis whole genome reference sequence.</title>
        <authorList>
            <person name="Garwood T.J."/>
            <person name="Larsen P.A."/>
            <person name="Fountain-Jones N.M."/>
            <person name="Garbe J.R."/>
            <person name="Macchietto M.G."/>
            <person name="Kania S.A."/>
            <person name="Gerhold R.W."/>
            <person name="Richards J.E."/>
            <person name="Wolf T.M."/>
        </authorList>
    </citation>
    <scope>NUCLEOTIDE SEQUENCE</scope>
    <source>
        <strain evidence="1">MNPRO001-30</strain>
        <tissue evidence="1">Meninges</tissue>
    </source>
</reference>
<protein>
    <submittedName>
        <fullName evidence="1">Uncharacterized protein</fullName>
    </submittedName>
</protein>
<dbReference type="AlphaFoldDB" id="A0AAD5LU37"/>